<feature type="transmembrane region" description="Helical" evidence="10">
    <location>
        <begin position="269"/>
        <end position="286"/>
    </location>
</feature>
<keyword evidence="10" id="KW-0050">Antiport</keyword>
<accession>A0A2J6PK89</accession>
<protein>
    <recommendedName>
        <fullName evidence="10">Vacuolar calcium ion transporter</fullName>
    </recommendedName>
</protein>
<keyword evidence="5 10" id="KW-0812">Transmembrane</keyword>
<reference evidence="12 13" key="1">
    <citation type="submission" date="2016-05" db="EMBL/GenBank/DDBJ databases">
        <title>A degradative enzymes factory behind the ericoid mycorrhizal symbiosis.</title>
        <authorList>
            <consortium name="DOE Joint Genome Institute"/>
            <person name="Martino E."/>
            <person name="Morin E."/>
            <person name="Grelet G."/>
            <person name="Kuo A."/>
            <person name="Kohler A."/>
            <person name="Daghino S."/>
            <person name="Barry K."/>
            <person name="Choi C."/>
            <person name="Cichocki N."/>
            <person name="Clum A."/>
            <person name="Copeland A."/>
            <person name="Hainaut M."/>
            <person name="Haridas S."/>
            <person name="Labutti K."/>
            <person name="Lindquist E."/>
            <person name="Lipzen A."/>
            <person name="Khouja H.-R."/>
            <person name="Murat C."/>
            <person name="Ohm R."/>
            <person name="Olson A."/>
            <person name="Spatafora J."/>
            <person name="Veneault-Fourrey C."/>
            <person name="Henrissat B."/>
            <person name="Grigoriev I."/>
            <person name="Martin F."/>
            <person name="Perotto S."/>
        </authorList>
    </citation>
    <scope>NUCLEOTIDE SEQUENCE [LARGE SCALE GENOMIC DNA]</scope>
    <source>
        <strain evidence="12 13">UAMH 7357</strain>
    </source>
</reference>
<feature type="domain" description="Sodium/calcium exchanger membrane region" evidence="11">
    <location>
        <begin position="240"/>
        <end position="381"/>
    </location>
</feature>
<dbReference type="Proteomes" id="UP000235672">
    <property type="component" value="Unassembled WGS sequence"/>
</dbReference>
<comment type="similarity">
    <text evidence="2 10">Belongs to the Ca(2+):cation antiporter (CaCA) (TC 2.A.19) family.</text>
</comment>
<dbReference type="NCBIfam" id="TIGR00378">
    <property type="entry name" value="cax"/>
    <property type="match status" value="1"/>
</dbReference>
<sequence length="405" mass="44614">MPLPQGRRPLWSHFSRAARRTRFCDYANILFVFVPIGLVTGMLHWPAEIVFAVNILALIRLAPLITFSIDELSPSVGRVFGQLMQPTSGNAVELIVGLVALGRGEPIVARTSMLGSIIAYALLVLGSSFFIAGYDKQKLEFDKTMTNTMSTLMMAVSFCLIVPTVMSVTSSAEKTKAQLDSDTQILSHAIAITLLIIFLIYLRFRAWFTAQNNRGATDETQHNGSGVDPAFSHELKATSCVLIAAVACTIASAYYLVGSIDGLSQTLDINKTFISLVLLPSTGYVAKGITIIRMARRCEMDFVMKSVIHSILQILLFVIPLLIVLGWLIGQPFTLDFNVFEGTIFFLSLIITTSTIQDGKCNYFDGIMLIGTYILVAVAFYLRPDNWEIFLPLKATDLESITILI</sequence>
<feature type="transmembrane region" description="Helical" evidence="10">
    <location>
        <begin position="185"/>
        <end position="204"/>
    </location>
</feature>
<keyword evidence="7 10" id="KW-1133">Transmembrane helix</keyword>
<keyword evidence="9 10" id="KW-0472">Membrane</keyword>
<evidence type="ECO:0000256" key="3">
    <source>
        <dbReference type="ARBA" id="ARBA00022448"/>
    </source>
</evidence>
<evidence type="ECO:0000256" key="8">
    <source>
        <dbReference type="ARBA" id="ARBA00023065"/>
    </source>
</evidence>
<dbReference type="AlphaFoldDB" id="A0A2J6PK89"/>
<dbReference type="GO" id="GO:0006874">
    <property type="term" value="P:intracellular calcium ion homeostasis"/>
    <property type="evidence" value="ECO:0007669"/>
    <property type="project" value="TreeGrafter"/>
</dbReference>
<feature type="transmembrane region" description="Helical" evidence="10">
    <location>
        <begin position="113"/>
        <end position="134"/>
    </location>
</feature>
<keyword evidence="10" id="KW-0926">Vacuole</keyword>
<keyword evidence="6 10" id="KW-0106">Calcium</keyword>
<feature type="transmembrane region" description="Helical" evidence="10">
    <location>
        <begin position="146"/>
        <end position="165"/>
    </location>
</feature>
<keyword evidence="4 10" id="KW-0109">Calcium transport</keyword>
<organism evidence="12 13">
    <name type="scientific">Hyaloscypha hepaticicola</name>
    <dbReference type="NCBI Taxonomy" id="2082293"/>
    <lineage>
        <taxon>Eukaryota</taxon>
        <taxon>Fungi</taxon>
        <taxon>Dikarya</taxon>
        <taxon>Ascomycota</taxon>
        <taxon>Pezizomycotina</taxon>
        <taxon>Leotiomycetes</taxon>
        <taxon>Helotiales</taxon>
        <taxon>Hyaloscyphaceae</taxon>
        <taxon>Hyaloscypha</taxon>
    </lineage>
</organism>
<keyword evidence="3 10" id="KW-0813">Transport</keyword>
<evidence type="ECO:0000313" key="12">
    <source>
        <dbReference type="EMBL" id="PMD14427.1"/>
    </source>
</evidence>
<evidence type="ECO:0000256" key="9">
    <source>
        <dbReference type="ARBA" id="ARBA00023136"/>
    </source>
</evidence>
<dbReference type="Pfam" id="PF01699">
    <property type="entry name" value="Na_Ca_ex"/>
    <property type="match status" value="2"/>
</dbReference>
<evidence type="ECO:0000256" key="2">
    <source>
        <dbReference type="ARBA" id="ARBA00008170"/>
    </source>
</evidence>
<feature type="transmembrane region" description="Helical" evidence="10">
    <location>
        <begin position="240"/>
        <end position="257"/>
    </location>
</feature>
<comment type="function">
    <text evidence="10">Has a role in promoting intracellular calcium ion sequestration via the exchange of calcium ions for hydrogen ions across the vacuolar membrane. Involved also in manganese ion homeostasis via its uptake into the vacuole.</text>
</comment>
<dbReference type="Gene3D" id="1.20.1420.30">
    <property type="entry name" value="NCX, central ion-binding region"/>
    <property type="match status" value="1"/>
</dbReference>
<dbReference type="EMBL" id="KZ613522">
    <property type="protein sequence ID" value="PMD14427.1"/>
    <property type="molecule type" value="Genomic_DNA"/>
</dbReference>
<evidence type="ECO:0000256" key="7">
    <source>
        <dbReference type="ARBA" id="ARBA00022989"/>
    </source>
</evidence>
<gene>
    <name evidence="12" type="ORF">NA56DRAFT_583834</name>
</gene>
<evidence type="ECO:0000259" key="11">
    <source>
        <dbReference type="Pfam" id="PF01699"/>
    </source>
</evidence>
<evidence type="ECO:0000256" key="1">
    <source>
        <dbReference type="ARBA" id="ARBA00004127"/>
    </source>
</evidence>
<dbReference type="InterPro" id="IPR004798">
    <property type="entry name" value="CAX-like"/>
</dbReference>
<proteinExistence type="inferred from homology"/>
<keyword evidence="13" id="KW-1185">Reference proteome</keyword>
<dbReference type="GO" id="GO:0000329">
    <property type="term" value="C:fungal-type vacuole membrane"/>
    <property type="evidence" value="ECO:0007669"/>
    <property type="project" value="TreeGrafter"/>
</dbReference>
<dbReference type="InterPro" id="IPR044880">
    <property type="entry name" value="NCX_ion-bd_dom_sf"/>
</dbReference>
<feature type="transmembrane region" description="Helical" evidence="10">
    <location>
        <begin position="307"/>
        <end position="329"/>
    </location>
</feature>
<feature type="transmembrane region" description="Helical" evidence="10">
    <location>
        <begin position="23"/>
        <end position="43"/>
    </location>
</feature>
<evidence type="ECO:0000313" key="13">
    <source>
        <dbReference type="Proteomes" id="UP000235672"/>
    </source>
</evidence>
<dbReference type="STRING" id="1745343.A0A2J6PK89"/>
<name>A0A2J6PK89_9HELO</name>
<feature type="transmembrane region" description="Helical" evidence="10">
    <location>
        <begin position="335"/>
        <end position="356"/>
    </location>
</feature>
<feature type="transmembrane region" description="Helical" evidence="10">
    <location>
        <begin position="363"/>
        <end position="382"/>
    </location>
</feature>
<dbReference type="InterPro" id="IPR004837">
    <property type="entry name" value="NaCa_Exmemb"/>
</dbReference>
<evidence type="ECO:0000256" key="6">
    <source>
        <dbReference type="ARBA" id="ARBA00022837"/>
    </source>
</evidence>
<dbReference type="PANTHER" id="PTHR31503:SF22">
    <property type="entry name" value="VACUOLAR CALCIUM ION TRANSPORTER"/>
    <property type="match status" value="1"/>
</dbReference>
<feature type="domain" description="Sodium/calcium exchanger membrane region" evidence="11">
    <location>
        <begin position="49"/>
        <end position="205"/>
    </location>
</feature>
<comment type="subcellular location">
    <subcellularLocation>
        <location evidence="1">Endomembrane system</location>
        <topology evidence="1">Multi-pass membrane protein</topology>
    </subcellularLocation>
    <subcellularLocation>
        <location evidence="10">Vacuole membrane</location>
    </subcellularLocation>
</comment>
<dbReference type="InterPro" id="IPR004713">
    <property type="entry name" value="CaH_exchang"/>
</dbReference>
<comment type="caution">
    <text evidence="10">Lacks conserved residue(s) required for the propagation of feature annotation.</text>
</comment>
<dbReference type="GO" id="GO:0015369">
    <property type="term" value="F:calcium:proton antiporter activity"/>
    <property type="evidence" value="ECO:0007669"/>
    <property type="project" value="UniProtKB-UniRule"/>
</dbReference>
<evidence type="ECO:0000256" key="5">
    <source>
        <dbReference type="ARBA" id="ARBA00022692"/>
    </source>
</evidence>
<dbReference type="GO" id="GO:0012505">
    <property type="term" value="C:endomembrane system"/>
    <property type="evidence" value="ECO:0007669"/>
    <property type="project" value="UniProtKB-SubCell"/>
</dbReference>
<keyword evidence="8 10" id="KW-0406">Ion transport</keyword>
<evidence type="ECO:0000256" key="10">
    <source>
        <dbReference type="RuleBase" id="RU365028"/>
    </source>
</evidence>
<dbReference type="PANTHER" id="PTHR31503">
    <property type="entry name" value="VACUOLAR CALCIUM ION TRANSPORTER"/>
    <property type="match status" value="1"/>
</dbReference>
<evidence type="ECO:0000256" key="4">
    <source>
        <dbReference type="ARBA" id="ARBA00022568"/>
    </source>
</evidence>
<dbReference type="OrthoDB" id="1699231at2759"/>